<dbReference type="InterPro" id="IPR003439">
    <property type="entry name" value="ABC_transporter-like_ATP-bd"/>
</dbReference>
<keyword evidence="4" id="KW-0378">Hydrolase</keyword>
<dbReference type="GO" id="GO:0005524">
    <property type="term" value="F:ATP binding"/>
    <property type="evidence" value="ECO:0007669"/>
    <property type="project" value="UniProtKB-KW"/>
</dbReference>
<feature type="domain" description="ABC transporter" evidence="3">
    <location>
        <begin position="2"/>
        <end position="223"/>
    </location>
</feature>
<name>A0A239WB83_STRAI</name>
<organism evidence="4 5">
    <name type="scientific">Streptococcus acidominimus</name>
    <dbReference type="NCBI Taxonomy" id="1326"/>
    <lineage>
        <taxon>Bacteria</taxon>
        <taxon>Bacillati</taxon>
        <taxon>Bacillota</taxon>
        <taxon>Bacilli</taxon>
        <taxon>Lactobacillales</taxon>
        <taxon>Streptococcaceae</taxon>
        <taxon>Streptococcus</taxon>
    </lineage>
</organism>
<accession>A0A239WB83</accession>
<evidence type="ECO:0000259" key="3">
    <source>
        <dbReference type="PROSITE" id="PS50893"/>
    </source>
</evidence>
<dbReference type="SUPFAM" id="SSF52540">
    <property type="entry name" value="P-loop containing nucleoside triphosphate hydrolases"/>
    <property type="match status" value="1"/>
</dbReference>
<evidence type="ECO:0000313" key="5">
    <source>
        <dbReference type="Proteomes" id="UP000215144"/>
    </source>
</evidence>
<evidence type="ECO:0000256" key="1">
    <source>
        <dbReference type="ARBA" id="ARBA00022741"/>
    </source>
</evidence>
<dbReference type="Pfam" id="PF00005">
    <property type="entry name" value="ABC_tran"/>
    <property type="match status" value="1"/>
</dbReference>
<proteinExistence type="predicted"/>
<dbReference type="EMBL" id="LT906454">
    <property type="protein sequence ID" value="SNV31865.1"/>
    <property type="molecule type" value="Genomic_DNA"/>
</dbReference>
<dbReference type="PANTHER" id="PTHR43158">
    <property type="entry name" value="SKFA PEPTIDE EXPORT ATP-BINDING PROTEIN SKFE"/>
    <property type="match status" value="1"/>
</dbReference>
<keyword evidence="2 4" id="KW-0067">ATP-binding</keyword>
<dbReference type="RefSeq" id="WP_017770736.1">
    <property type="nucleotide sequence ID" value="NZ_LT906454.1"/>
</dbReference>
<dbReference type="Proteomes" id="UP000215144">
    <property type="component" value="Chromosome 1"/>
</dbReference>
<dbReference type="AlphaFoldDB" id="A0A239WB83"/>
<dbReference type="EC" id="3.6.3.-" evidence="4"/>
<dbReference type="Gene3D" id="3.40.50.300">
    <property type="entry name" value="P-loop containing nucleotide triphosphate hydrolases"/>
    <property type="match status" value="1"/>
</dbReference>
<reference evidence="4 5" key="1">
    <citation type="submission" date="2017-06" db="EMBL/GenBank/DDBJ databases">
        <authorList>
            <consortium name="Pathogen Informatics"/>
        </authorList>
    </citation>
    <scope>NUCLEOTIDE SEQUENCE [LARGE SCALE GENOMIC DNA]</scope>
    <source>
        <strain evidence="4 5">NCTC11291</strain>
    </source>
</reference>
<dbReference type="KEGG" id="saco:SAME_00076"/>
<sequence>MLNLEKVTKKYGRKVVLQNIDLDFKDQSGVYGLLGRNGVGKTTMMKIINDMIASYDGRISTSFDLAHIVFVTSAVADNNTIFQGKITNLMRYYASMYPNFDADYAKNLLARFNLNPKLKIKKLSTGNKTLVYNILGLATHETVTVFDEPTNGLDSVNRQKFFDIMLEDYAQHPRLIVLSTHLIQEVENYLTHVIMLKDTSLIMDDDIEEIQKRAVRISNATLPNKRVIHQRQLGSMTETYLFDTVTEEDIQEVTGQGGKVDYYGLQTLFNYLVED</sequence>
<evidence type="ECO:0000313" key="4">
    <source>
        <dbReference type="EMBL" id="SNV31865.1"/>
    </source>
</evidence>
<dbReference type="InterPro" id="IPR027417">
    <property type="entry name" value="P-loop_NTPase"/>
</dbReference>
<dbReference type="GO" id="GO:0016887">
    <property type="term" value="F:ATP hydrolysis activity"/>
    <property type="evidence" value="ECO:0007669"/>
    <property type="project" value="InterPro"/>
</dbReference>
<keyword evidence="1" id="KW-0547">Nucleotide-binding</keyword>
<protein>
    <submittedName>
        <fullName evidence="4">ABC transporter ATP-binding protein</fullName>
        <ecNumber evidence="4">3.6.3.-</ecNumber>
    </submittedName>
</protein>
<dbReference type="OrthoDB" id="9804819at2"/>
<dbReference type="PANTHER" id="PTHR43158:SF5">
    <property type="entry name" value="ABC TRANSPORTER, ATP-BINDING PROTEIN"/>
    <property type="match status" value="1"/>
</dbReference>
<gene>
    <name evidence="4" type="primary">drrA</name>
    <name evidence="4" type="ORF">SAMEA4504048_00076</name>
</gene>
<evidence type="ECO:0000256" key="2">
    <source>
        <dbReference type="ARBA" id="ARBA00022840"/>
    </source>
</evidence>
<dbReference type="PROSITE" id="PS50893">
    <property type="entry name" value="ABC_TRANSPORTER_2"/>
    <property type="match status" value="1"/>
</dbReference>